<keyword evidence="4" id="KW-0256">Endoplasmic reticulum</keyword>
<evidence type="ECO:0000256" key="2">
    <source>
        <dbReference type="ARBA" id="ARBA00022692"/>
    </source>
</evidence>
<reference evidence="9" key="2">
    <citation type="submission" date="2021-08" db="EMBL/GenBank/DDBJ databases">
        <authorList>
            <person name="Eriksson T."/>
        </authorList>
    </citation>
    <scope>NUCLEOTIDE SEQUENCE</scope>
    <source>
        <strain evidence="9">Stoneville</strain>
        <tissue evidence="9">Whole head</tissue>
    </source>
</reference>
<comment type="subcellular location">
    <subcellularLocation>
        <location evidence="1">Endoplasmic reticulum membrane</location>
        <topology evidence="1">Multi-pass membrane protein</topology>
    </subcellularLocation>
</comment>
<evidence type="ECO:0000256" key="6">
    <source>
        <dbReference type="ARBA" id="ARBA00023098"/>
    </source>
</evidence>
<accession>A0A8J6HPC3</accession>
<dbReference type="InterPro" id="IPR019388">
    <property type="entry name" value="FIT"/>
</dbReference>
<name>A0A8J6HPC3_TENMO</name>
<evidence type="ECO:0000256" key="7">
    <source>
        <dbReference type="ARBA" id="ARBA00023136"/>
    </source>
</evidence>
<protein>
    <submittedName>
        <fullName evidence="9">Uncharacterized protein</fullName>
    </submittedName>
</protein>
<evidence type="ECO:0000256" key="1">
    <source>
        <dbReference type="ARBA" id="ARBA00004477"/>
    </source>
</evidence>
<feature type="transmembrane region" description="Helical" evidence="8">
    <location>
        <begin position="84"/>
        <end position="102"/>
    </location>
</feature>
<dbReference type="GO" id="GO:0008654">
    <property type="term" value="P:phospholipid biosynthetic process"/>
    <property type="evidence" value="ECO:0007669"/>
    <property type="project" value="TreeGrafter"/>
</dbReference>
<evidence type="ECO:0000256" key="5">
    <source>
        <dbReference type="ARBA" id="ARBA00022989"/>
    </source>
</evidence>
<evidence type="ECO:0000256" key="3">
    <source>
        <dbReference type="ARBA" id="ARBA00022801"/>
    </source>
</evidence>
<keyword evidence="7 8" id="KW-0472">Membrane</keyword>
<keyword evidence="10" id="KW-1185">Reference proteome</keyword>
<dbReference type="AlphaFoldDB" id="A0A8J6HPC3"/>
<dbReference type="GO" id="GO:0005789">
    <property type="term" value="C:endoplasmic reticulum membrane"/>
    <property type="evidence" value="ECO:0007669"/>
    <property type="project" value="UniProtKB-SubCell"/>
</dbReference>
<dbReference type="PANTHER" id="PTHR23129:SF0">
    <property type="entry name" value="ACYL-COENZYME A DIPHOSPHATASE FITM2"/>
    <property type="match status" value="1"/>
</dbReference>
<keyword evidence="5 8" id="KW-1133">Transmembrane helix</keyword>
<dbReference type="PANTHER" id="PTHR23129">
    <property type="entry name" value="ACYL-COENZYME A DIPHOSPHATASE FITM2"/>
    <property type="match status" value="1"/>
</dbReference>
<reference evidence="9" key="1">
    <citation type="journal article" date="2020" name="J Insects Food Feed">
        <title>The yellow mealworm (Tenebrio molitor) genome: a resource for the emerging insects as food and feed industry.</title>
        <authorList>
            <person name="Eriksson T."/>
            <person name="Andere A."/>
            <person name="Kelstrup H."/>
            <person name="Emery V."/>
            <person name="Picard C."/>
        </authorList>
    </citation>
    <scope>NUCLEOTIDE SEQUENCE</scope>
    <source>
        <strain evidence="9">Stoneville</strain>
        <tissue evidence="9">Whole head</tissue>
    </source>
</reference>
<dbReference type="EMBL" id="JABDTM020018585">
    <property type="protein sequence ID" value="KAH0817932.1"/>
    <property type="molecule type" value="Genomic_DNA"/>
</dbReference>
<keyword evidence="3" id="KW-0378">Hydrolase</keyword>
<evidence type="ECO:0000313" key="10">
    <source>
        <dbReference type="Proteomes" id="UP000719412"/>
    </source>
</evidence>
<comment type="caution">
    <text evidence="9">The sequence shown here is derived from an EMBL/GenBank/DDBJ whole genome shotgun (WGS) entry which is preliminary data.</text>
</comment>
<dbReference type="Proteomes" id="UP000719412">
    <property type="component" value="Unassembled WGS sequence"/>
</dbReference>
<evidence type="ECO:0000256" key="8">
    <source>
        <dbReference type="SAM" id="Phobius"/>
    </source>
</evidence>
<dbReference type="GO" id="GO:0034389">
    <property type="term" value="P:lipid droplet organization"/>
    <property type="evidence" value="ECO:0007669"/>
    <property type="project" value="TreeGrafter"/>
</dbReference>
<dbReference type="GO" id="GO:0010945">
    <property type="term" value="F:coenzyme A diphosphatase activity"/>
    <property type="evidence" value="ECO:0007669"/>
    <property type="project" value="InterPro"/>
</dbReference>
<keyword evidence="6" id="KW-0443">Lipid metabolism</keyword>
<dbReference type="GO" id="GO:0019915">
    <property type="term" value="P:lipid storage"/>
    <property type="evidence" value="ECO:0007669"/>
    <property type="project" value="InterPro"/>
</dbReference>
<proteinExistence type="predicted"/>
<evidence type="ECO:0000256" key="4">
    <source>
        <dbReference type="ARBA" id="ARBA00022824"/>
    </source>
</evidence>
<evidence type="ECO:0000313" key="9">
    <source>
        <dbReference type="EMBL" id="KAH0817932.1"/>
    </source>
</evidence>
<organism evidence="9 10">
    <name type="scientific">Tenebrio molitor</name>
    <name type="common">Yellow mealworm beetle</name>
    <dbReference type="NCBI Taxonomy" id="7067"/>
    <lineage>
        <taxon>Eukaryota</taxon>
        <taxon>Metazoa</taxon>
        <taxon>Ecdysozoa</taxon>
        <taxon>Arthropoda</taxon>
        <taxon>Hexapoda</taxon>
        <taxon>Insecta</taxon>
        <taxon>Pterygota</taxon>
        <taxon>Neoptera</taxon>
        <taxon>Endopterygota</taxon>
        <taxon>Coleoptera</taxon>
        <taxon>Polyphaga</taxon>
        <taxon>Cucujiformia</taxon>
        <taxon>Tenebrionidae</taxon>
        <taxon>Tenebrio</taxon>
    </lineage>
</organism>
<keyword evidence="2 8" id="KW-0812">Transmembrane</keyword>
<feature type="transmembrane region" description="Helical" evidence="8">
    <location>
        <begin position="55"/>
        <end position="78"/>
    </location>
</feature>
<sequence length="166" mass="19726">MENWDSIKEHLRLENHHRLTKDPAQNMNPLRHLTDDEMRELQFNYKKYTPYIRGLFVAITIFQIMWDVMLVCTMLYYHVMIEKFLGGVLAILTWFFTYRMWYAHPKLYPKLPGQGVFKYIKKKNEAPPPVKRRTGSIVNNGRGPVFMGRPIYQQQQEMQPEDAGSG</sequence>
<gene>
    <name evidence="9" type="ORF">GEV33_004858</name>
</gene>
<dbReference type="Pfam" id="PF10261">
    <property type="entry name" value="FIT"/>
    <property type="match status" value="1"/>
</dbReference>